<feature type="region of interest" description="Disordered" evidence="1">
    <location>
        <begin position="57"/>
        <end position="77"/>
    </location>
</feature>
<reference evidence="2" key="2">
    <citation type="submission" date="2021-04" db="EMBL/GenBank/DDBJ databases">
        <authorList>
            <person name="Gilroy R."/>
        </authorList>
    </citation>
    <scope>NUCLEOTIDE SEQUENCE</scope>
    <source>
        <strain evidence="2">ChiSxjej1B13-11762</strain>
    </source>
</reference>
<name>A0A9D1UEI2_9FIRM</name>
<evidence type="ECO:0000256" key="1">
    <source>
        <dbReference type="SAM" id="MobiDB-lite"/>
    </source>
</evidence>
<comment type="caution">
    <text evidence="2">The sequence shown here is derived from an EMBL/GenBank/DDBJ whole genome shotgun (WGS) entry which is preliminary data.</text>
</comment>
<proteinExistence type="predicted"/>
<dbReference type="Proteomes" id="UP000824263">
    <property type="component" value="Unassembled WGS sequence"/>
</dbReference>
<dbReference type="AlphaFoldDB" id="A0A9D1UEI2"/>
<dbReference type="EMBL" id="DXGF01000149">
    <property type="protein sequence ID" value="HIW84373.1"/>
    <property type="molecule type" value="Genomic_DNA"/>
</dbReference>
<gene>
    <name evidence="2" type="ORF">H9873_08620</name>
</gene>
<protein>
    <submittedName>
        <fullName evidence="2">Leucine-rich repeat domain-containing protein</fullName>
    </submittedName>
</protein>
<dbReference type="Gene3D" id="3.80.10.10">
    <property type="entry name" value="Ribonuclease Inhibitor"/>
    <property type="match status" value="1"/>
</dbReference>
<organism evidence="2 3">
    <name type="scientific">Candidatus Dorea gallistercoris</name>
    <dbReference type="NCBI Taxonomy" id="2838542"/>
    <lineage>
        <taxon>Bacteria</taxon>
        <taxon>Bacillati</taxon>
        <taxon>Bacillota</taxon>
        <taxon>Clostridia</taxon>
        <taxon>Lachnospirales</taxon>
        <taxon>Lachnospiraceae</taxon>
        <taxon>Dorea</taxon>
    </lineage>
</organism>
<dbReference type="InterPro" id="IPR032675">
    <property type="entry name" value="LRR_dom_sf"/>
</dbReference>
<accession>A0A9D1UEI2</accession>
<evidence type="ECO:0000313" key="2">
    <source>
        <dbReference type="EMBL" id="HIW84373.1"/>
    </source>
</evidence>
<evidence type="ECO:0000313" key="3">
    <source>
        <dbReference type="Proteomes" id="UP000824263"/>
    </source>
</evidence>
<feature type="compositionally biased region" description="Basic and acidic residues" evidence="1">
    <location>
        <begin position="58"/>
        <end position="76"/>
    </location>
</feature>
<reference evidence="2" key="1">
    <citation type="journal article" date="2021" name="PeerJ">
        <title>Extensive microbial diversity within the chicken gut microbiome revealed by metagenomics and culture.</title>
        <authorList>
            <person name="Gilroy R."/>
            <person name="Ravi A."/>
            <person name="Getino M."/>
            <person name="Pursley I."/>
            <person name="Horton D.L."/>
            <person name="Alikhan N.F."/>
            <person name="Baker D."/>
            <person name="Gharbi K."/>
            <person name="Hall N."/>
            <person name="Watson M."/>
            <person name="Adriaenssens E.M."/>
            <person name="Foster-Nyarko E."/>
            <person name="Jarju S."/>
            <person name="Secka A."/>
            <person name="Antonio M."/>
            <person name="Oren A."/>
            <person name="Chaudhuri R.R."/>
            <person name="La Ragione R."/>
            <person name="Hildebrand F."/>
            <person name="Pallen M.J."/>
        </authorList>
    </citation>
    <scope>NUCLEOTIDE SEQUENCE</scope>
    <source>
        <strain evidence="2">ChiSxjej1B13-11762</strain>
    </source>
</reference>
<dbReference type="InterPro" id="IPR026906">
    <property type="entry name" value="LRR_5"/>
</dbReference>
<sequence>MDIHYPEIHYQKEGGGIKVTACYGEDGCIYLPELIEGIPVTAIGAYGFSDGGEAPEDLVWRPEESSGRSGEREKLQTESVQELYLPDGVREIGRYAFYRCRNLEKLSLSDSLLEIGGGALTGCRPGRIEIHLRRGEQSALRSILDEVRFAVRATLFYHRADGRVETAKVLFPEHYEEAVENTPARLLYTSHHGAGGYYRQCFYDRKLDFQKYDALLPRAVAEETPEIVTELAVKRLQFPVGLSGRAREQYQDFLREHGAQAAAFLVAREEEEGLRLLLDAGLLGEAAFEAGIETALSLGKTALVSLLMEERGRRFPRKKKSFEL</sequence>
<dbReference type="Pfam" id="PF13306">
    <property type="entry name" value="LRR_5"/>
    <property type="match status" value="1"/>
</dbReference>